<dbReference type="Pfam" id="PF03709">
    <property type="entry name" value="OKR_DC_1_N"/>
    <property type="match status" value="1"/>
</dbReference>
<comment type="caution">
    <text evidence="2">The sequence shown here is derived from an EMBL/GenBank/DDBJ whole genome shotgun (WGS) entry which is preliminary data.</text>
</comment>
<sequence>MTAHTEPILRRLGMKALLVHHEIESRSASGRATQALIAELEQRFVNVIVATSADDAVAVIAADPLIQCLLLNWELGDDETH</sequence>
<evidence type="ECO:0000259" key="1">
    <source>
        <dbReference type="Pfam" id="PF03709"/>
    </source>
</evidence>
<evidence type="ECO:0000313" key="2">
    <source>
        <dbReference type="EMBL" id="NLP63684.1"/>
    </source>
</evidence>
<dbReference type="AlphaFoldDB" id="A0A8T6ZHI0"/>
<dbReference type="Proteomes" id="UP000030460">
    <property type="component" value="Unassembled WGS sequence"/>
</dbReference>
<dbReference type="InterPro" id="IPR005308">
    <property type="entry name" value="OKR_de-COase_N"/>
</dbReference>
<dbReference type="GO" id="GO:0016831">
    <property type="term" value="F:carboxy-lyase activity"/>
    <property type="evidence" value="ECO:0007669"/>
    <property type="project" value="InterPro"/>
</dbReference>
<dbReference type="EMBL" id="JTDB02000006">
    <property type="protein sequence ID" value="NLP63684.1"/>
    <property type="molecule type" value="Genomic_DNA"/>
</dbReference>
<feature type="domain" description="Orn/Lys/Arg decarboxylase N-terminal" evidence="1">
    <location>
        <begin position="29"/>
        <end position="77"/>
    </location>
</feature>
<protein>
    <recommendedName>
        <fullName evidence="1">Orn/Lys/Arg decarboxylase N-terminal domain-containing protein</fullName>
    </recommendedName>
</protein>
<keyword evidence="3" id="KW-1185">Reference proteome</keyword>
<name>A0A8T6ZHI0_9BURK</name>
<dbReference type="Gene3D" id="3.40.50.2300">
    <property type="match status" value="1"/>
</dbReference>
<gene>
    <name evidence="2" type="ORF">NH14_021490</name>
</gene>
<organism evidence="2 3">
    <name type="scientific">Paraburkholderia sacchari</name>
    <dbReference type="NCBI Taxonomy" id="159450"/>
    <lineage>
        <taxon>Bacteria</taxon>
        <taxon>Pseudomonadati</taxon>
        <taxon>Pseudomonadota</taxon>
        <taxon>Betaproteobacteria</taxon>
        <taxon>Burkholderiales</taxon>
        <taxon>Burkholderiaceae</taxon>
        <taxon>Paraburkholderia</taxon>
    </lineage>
</organism>
<evidence type="ECO:0000313" key="3">
    <source>
        <dbReference type="Proteomes" id="UP000030460"/>
    </source>
</evidence>
<accession>A0A8T6ZHI0</accession>
<reference evidence="2" key="1">
    <citation type="journal article" date="2015" name="Genome Announc.">
        <title>Draft Genome Sequence of the Polyhydroxyalkanoate-Producing Bacterium Burkholderia sacchari LMG 19450 Isolated from Brazilian Sugarcane Plantation Soil.</title>
        <authorList>
            <person name="Alexandrino P.M."/>
            <person name="Mendonca T.T."/>
            <person name="Guaman Bautista L.P."/>
            <person name="Cherix J."/>
            <person name="Lozano-Sakalauskas G.C."/>
            <person name="Fujita A."/>
            <person name="Ramos Filho E."/>
            <person name="Long P."/>
            <person name="Padilla G."/>
            <person name="Taciro M.K."/>
            <person name="Gomez J.G."/>
            <person name="Silva L.F."/>
        </authorList>
    </citation>
    <scope>NUCLEOTIDE SEQUENCE</scope>
    <source>
        <strain evidence="2">LMG 19450</strain>
    </source>
</reference>
<proteinExistence type="predicted"/>
<reference evidence="2" key="2">
    <citation type="submission" date="2020-04" db="EMBL/GenBank/DDBJ databases">
        <authorList>
            <person name="Alexandrino P."/>
            <person name="Mendonca T."/>
            <person name="Guaman L."/>
            <person name="Cherix J."/>
            <person name="Lozano-Sakalauskas G."/>
            <person name="Fujita A."/>
            <person name="Filho E.R."/>
            <person name="Long P."/>
            <person name="Padilla G."/>
            <person name="Taciro M.K."/>
            <person name="Gomez J.G."/>
            <person name="Silva L.F."/>
            <person name="Torres M."/>
        </authorList>
    </citation>
    <scope>NUCLEOTIDE SEQUENCE</scope>
    <source>
        <strain evidence="2">LMG 19450</strain>
    </source>
</reference>